<evidence type="ECO:0000313" key="4">
    <source>
        <dbReference type="Proteomes" id="UP000199245"/>
    </source>
</evidence>
<evidence type="ECO:0000259" key="2">
    <source>
        <dbReference type="Pfam" id="PF03972"/>
    </source>
</evidence>
<organism evidence="3 4">
    <name type="scientific">Bradyrhizobium brasilense</name>
    <dbReference type="NCBI Taxonomy" id="1419277"/>
    <lineage>
        <taxon>Bacteria</taxon>
        <taxon>Pseudomonadati</taxon>
        <taxon>Pseudomonadota</taxon>
        <taxon>Alphaproteobacteria</taxon>
        <taxon>Hyphomicrobiales</taxon>
        <taxon>Nitrobacteraceae</taxon>
        <taxon>Bradyrhizobium</taxon>
    </lineage>
</organism>
<dbReference type="Proteomes" id="UP000199245">
    <property type="component" value="Unassembled WGS sequence"/>
</dbReference>
<dbReference type="RefSeq" id="WP_092081540.1">
    <property type="nucleotide sequence ID" value="NZ_FMZW01000006.1"/>
</dbReference>
<evidence type="ECO:0000313" key="3">
    <source>
        <dbReference type="EMBL" id="SDC95944.1"/>
    </source>
</evidence>
<name>A0A1G6QVI7_9BRAD</name>
<dbReference type="GO" id="GO:0016829">
    <property type="term" value="F:lyase activity"/>
    <property type="evidence" value="ECO:0007669"/>
    <property type="project" value="InterPro"/>
</dbReference>
<feature type="domain" description="MmgE/PrpD N-terminal" evidence="2">
    <location>
        <begin position="11"/>
        <end position="249"/>
    </location>
</feature>
<reference evidence="3 4" key="1">
    <citation type="submission" date="2016-10" db="EMBL/GenBank/DDBJ databases">
        <authorList>
            <person name="de Groot N.N."/>
        </authorList>
    </citation>
    <scope>NUCLEOTIDE SEQUENCE [LARGE SCALE GENOMIC DNA]</scope>
    <source>
        <strain evidence="3 4">R5</strain>
    </source>
</reference>
<dbReference type="SUPFAM" id="SSF103378">
    <property type="entry name" value="2-methylcitrate dehydratase PrpD"/>
    <property type="match status" value="1"/>
</dbReference>
<evidence type="ECO:0000256" key="1">
    <source>
        <dbReference type="ARBA" id="ARBA00006174"/>
    </source>
</evidence>
<dbReference type="Pfam" id="PF03972">
    <property type="entry name" value="MmgE_PrpD_N"/>
    <property type="match status" value="1"/>
</dbReference>
<dbReference type="Gene3D" id="1.10.4100.10">
    <property type="entry name" value="2-methylcitrate dehydratase PrpD"/>
    <property type="match status" value="1"/>
</dbReference>
<dbReference type="EMBL" id="FMZW01000006">
    <property type="protein sequence ID" value="SDC95944.1"/>
    <property type="molecule type" value="Genomic_DNA"/>
</dbReference>
<dbReference type="InterPro" id="IPR036148">
    <property type="entry name" value="MmgE/PrpD_sf"/>
</dbReference>
<proteinExistence type="inferred from homology"/>
<comment type="similarity">
    <text evidence="1">Belongs to the PrpD family.</text>
</comment>
<dbReference type="PANTHER" id="PTHR16943">
    <property type="entry name" value="2-METHYLCITRATE DEHYDRATASE-RELATED"/>
    <property type="match status" value="1"/>
</dbReference>
<dbReference type="InterPro" id="IPR042183">
    <property type="entry name" value="MmgE/PrpD_sf_1"/>
</dbReference>
<dbReference type="InterPro" id="IPR005656">
    <property type="entry name" value="MmgE_PrpD"/>
</dbReference>
<protein>
    <submittedName>
        <fullName evidence="3">2-methylcitrate dehydratase PrpD</fullName>
    </submittedName>
</protein>
<dbReference type="PANTHER" id="PTHR16943:SF8">
    <property type="entry name" value="2-METHYLCITRATE DEHYDRATASE"/>
    <property type="match status" value="1"/>
</dbReference>
<sequence length="464" mass="48351">MSATLNATALLGTFAATTSASELSPDVATKAAICLLDSLGLALAARHEPTAAAARAMAAEVLPGPRTARIWASGKHAALSEAVLANGIAVHAHFQDDTDHDSWTHPGSLIAPVAVSLGETLDAPLRTVLTALTVGYSALKWLGAGEVVARGLIGRGVRTSPTFGTIGAAAAAAAALGLDPPRSTSAVAIAACTTGGTLEPVRCGSDEWRVQNGRAAQGGLVAAELAARGVQGAPDALEGPKGLLRSLAGLDRTPEQWQRGPDVATMIGIMAKPFATLGDNMSAVLAAHVLYRDGIDLSQVKRITVTIWEPYTQYPGTSFKGPFTRTVQTQASTAFAVAAMLRYGRLDYEMGVEHRQDREIMALVGKTIVEPDAVGTHLDATVELEMENGARLRRTAREAPKVLVFQDEARATEVFNSRLAGTGIPAGEGASLAAEVFASARSGGSMPVRRLLDRLTRSQRDAIK</sequence>
<accession>A0A1G6QVI7</accession>
<dbReference type="InterPro" id="IPR045336">
    <property type="entry name" value="MmgE_PrpD_N"/>
</dbReference>
<dbReference type="AlphaFoldDB" id="A0A1G6QVI7"/>
<gene>
    <name evidence="3" type="ORF">SAMN05216337_1006120</name>
</gene>